<dbReference type="InterPro" id="IPR035965">
    <property type="entry name" value="PAS-like_dom_sf"/>
</dbReference>
<reference evidence="8 9" key="1">
    <citation type="submission" date="2013-12" db="EMBL/GenBank/DDBJ databases">
        <title>Draft genome sequence of Caloranaerobacter sp. H53214.</title>
        <authorList>
            <person name="Jiang L.J."/>
            <person name="Shao Z.Z."/>
            <person name="Long M.N."/>
        </authorList>
    </citation>
    <scope>NUCLEOTIDE SEQUENCE [LARGE SCALE GENOMIC DNA]</scope>
    <source>
        <strain evidence="8 9">H53214</strain>
    </source>
</reference>
<dbReference type="PROSITE" id="PS51656">
    <property type="entry name" value="4FE4S"/>
    <property type="match status" value="1"/>
</dbReference>
<dbReference type="RefSeq" id="WP_035162365.1">
    <property type="nucleotide sequence ID" value="NZ_CASTAQ010000043.1"/>
</dbReference>
<name>A0A096CWR3_9FIRM</name>
<dbReference type="SUPFAM" id="SSF55785">
    <property type="entry name" value="PYP-like sensor domain (PAS domain)"/>
    <property type="match status" value="1"/>
</dbReference>
<dbReference type="Pfam" id="PF04060">
    <property type="entry name" value="FeS"/>
    <property type="match status" value="1"/>
</dbReference>
<dbReference type="SMART" id="SM00091">
    <property type="entry name" value="PAS"/>
    <property type="match status" value="1"/>
</dbReference>
<dbReference type="NCBIfam" id="TIGR00229">
    <property type="entry name" value="sensory_box"/>
    <property type="match status" value="1"/>
</dbReference>
<dbReference type="InterPro" id="IPR050340">
    <property type="entry name" value="Cytosolic_Fe-S_CAF"/>
</dbReference>
<dbReference type="GO" id="GO:0046872">
    <property type="term" value="F:metal ion binding"/>
    <property type="evidence" value="ECO:0007669"/>
    <property type="project" value="UniProtKB-KW"/>
</dbReference>
<dbReference type="Gene3D" id="1.10.15.40">
    <property type="entry name" value="Electron transport complex subunit B, putative Fe-S cluster"/>
    <property type="match status" value="1"/>
</dbReference>
<dbReference type="STRING" id="1156417.Y919_03245"/>
<dbReference type="EMBL" id="AZTB01000009">
    <property type="protein sequence ID" value="KGG80999.1"/>
    <property type="molecule type" value="Genomic_DNA"/>
</dbReference>
<keyword evidence="3" id="KW-0408">Iron</keyword>
<dbReference type="Pfam" id="PF13237">
    <property type="entry name" value="Fer4_10"/>
    <property type="match status" value="1"/>
</dbReference>
<evidence type="ECO:0000256" key="3">
    <source>
        <dbReference type="ARBA" id="ARBA00023004"/>
    </source>
</evidence>
<dbReference type="PROSITE" id="PS00198">
    <property type="entry name" value="4FE4S_FER_1"/>
    <property type="match status" value="1"/>
</dbReference>
<dbReference type="Pfam" id="PF00989">
    <property type="entry name" value="PAS"/>
    <property type="match status" value="1"/>
</dbReference>
<dbReference type="InterPro" id="IPR009016">
    <property type="entry name" value="Fe_hydrogenase"/>
</dbReference>
<dbReference type="InterPro" id="IPR017896">
    <property type="entry name" value="4Fe4S_Fe-S-bd"/>
</dbReference>
<proteinExistence type="predicted"/>
<dbReference type="InterPro" id="IPR004108">
    <property type="entry name" value="Fe_hydrogenase_lsu_C"/>
</dbReference>
<dbReference type="InterPro" id="IPR013767">
    <property type="entry name" value="PAS_fold"/>
</dbReference>
<evidence type="ECO:0000313" key="8">
    <source>
        <dbReference type="EMBL" id="KGG80999.1"/>
    </source>
</evidence>
<dbReference type="Pfam" id="PF02906">
    <property type="entry name" value="Fe_hyd_lg_C"/>
    <property type="match status" value="1"/>
</dbReference>
<comment type="caution">
    <text evidence="8">The sequence shown here is derived from an EMBL/GenBank/DDBJ whole genome shotgun (WGS) entry which is preliminary data.</text>
</comment>
<evidence type="ECO:0000259" key="6">
    <source>
        <dbReference type="PROSITE" id="PS51379"/>
    </source>
</evidence>
<evidence type="ECO:0000313" key="9">
    <source>
        <dbReference type="Proteomes" id="UP000029622"/>
    </source>
</evidence>
<feature type="domain" description="PAS" evidence="5">
    <location>
        <begin position="410"/>
        <end position="480"/>
    </location>
</feature>
<dbReference type="InterPro" id="IPR017900">
    <property type="entry name" value="4Fe4S_Fe_S_CS"/>
</dbReference>
<dbReference type="GO" id="GO:0006355">
    <property type="term" value="P:regulation of DNA-templated transcription"/>
    <property type="evidence" value="ECO:0007669"/>
    <property type="project" value="InterPro"/>
</dbReference>
<dbReference type="CDD" id="cd00130">
    <property type="entry name" value="PAS"/>
    <property type="match status" value="1"/>
</dbReference>
<dbReference type="Gene3D" id="3.30.70.20">
    <property type="match status" value="1"/>
</dbReference>
<dbReference type="InterPro" id="IPR000014">
    <property type="entry name" value="PAS"/>
</dbReference>
<dbReference type="Proteomes" id="UP000029622">
    <property type="component" value="Unassembled WGS sequence"/>
</dbReference>
<dbReference type="SUPFAM" id="SSF53920">
    <property type="entry name" value="Fe-only hydrogenase"/>
    <property type="match status" value="1"/>
</dbReference>
<organism evidence="8 9">
    <name type="scientific">Caloranaerobacter azorensis H53214</name>
    <dbReference type="NCBI Taxonomy" id="1156417"/>
    <lineage>
        <taxon>Bacteria</taxon>
        <taxon>Bacillati</taxon>
        <taxon>Bacillota</taxon>
        <taxon>Tissierellia</taxon>
        <taxon>Tissierellales</taxon>
        <taxon>Thermohalobacteraceae</taxon>
        <taxon>Caloranaerobacter</taxon>
    </lineage>
</organism>
<evidence type="ECO:0000259" key="5">
    <source>
        <dbReference type="PROSITE" id="PS50112"/>
    </source>
</evidence>
<dbReference type="InterPro" id="IPR007202">
    <property type="entry name" value="4Fe-4S_dom"/>
</dbReference>
<dbReference type="PANTHER" id="PTHR11615">
    <property type="entry name" value="NITRATE, FORMATE, IRON DEHYDROGENASE"/>
    <property type="match status" value="1"/>
</dbReference>
<keyword evidence="2" id="KW-0479">Metal-binding</keyword>
<dbReference type="SUPFAM" id="SSF54862">
    <property type="entry name" value="4Fe-4S ferredoxins"/>
    <property type="match status" value="1"/>
</dbReference>
<evidence type="ECO:0000259" key="7">
    <source>
        <dbReference type="PROSITE" id="PS51656"/>
    </source>
</evidence>
<gene>
    <name evidence="8" type="ORF">Y919_03245</name>
</gene>
<dbReference type="Gene3D" id="3.30.450.20">
    <property type="entry name" value="PAS domain"/>
    <property type="match status" value="1"/>
</dbReference>
<keyword evidence="1" id="KW-0004">4Fe-4S</keyword>
<accession>A0A096CWR3</accession>
<feature type="domain" description="4Fe-4S" evidence="7">
    <location>
        <begin position="357"/>
        <end position="419"/>
    </location>
</feature>
<keyword evidence="4" id="KW-0411">Iron-sulfur</keyword>
<sequence>MVNLIKFEKGNCNNCYKCLRSCPSKAIKIIGDQAEIVTERCISCGYCQSVCPQGIIKIMSSVEDVKEAIRDGKKVIASIAPSFAGAFDLNNEGQIVTALKKLGFDVVEETAIGAEIVSNLYSKYIEEGTYKNLITTSCPSANYLIEIYYPSLIQYMIPVVSPMIAHGKLLRKIYGMDSYVVFIGPCIAKKLEANEFQHDDTINSVLTFDEIANWLKEEKINIKELEPQNFDTESYKKGCAFPIKGGILANCLDKNISNKYEMIQVDGVDACKDILECIKNDLISGVCVELNICKGSCIGGPGMPKDETNFYIREKRVKDYVREKEKCESGEICTIEELDFSKKFFNKELKIEIASEEEIQKILRSMGKYKKEDELNCNSCGYRTCREKAQAVYNGMSEISMCLPFMRAKAESIRNVIFENTPNVIILLDENMNVLDFNPKAELLFGIKADEIKNKPISTLIEDDYFYKVKESKKNLIGQKISYLQYGLVFYANIVYLEEQKIIMAIMTDVTAEEMNKKELARVKAETINGAQKVIEKQMRVAQEIASLLGETTAETKVILTKLKEIALGEAGDI</sequence>
<protein>
    <submittedName>
        <fullName evidence="8">Hydrogenase</fullName>
    </submittedName>
</protein>
<dbReference type="Gene3D" id="3.40.50.1780">
    <property type="match status" value="1"/>
</dbReference>
<feature type="domain" description="4Fe-4S ferredoxin-type" evidence="6">
    <location>
        <begin position="3"/>
        <end position="29"/>
    </location>
</feature>
<dbReference type="PROSITE" id="PS50112">
    <property type="entry name" value="PAS"/>
    <property type="match status" value="1"/>
</dbReference>
<evidence type="ECO:0000256" key="1">
    <source>
        <dbReference type="ARBA" id="ARBA00022485"/>
    </source>
</evidence>
<feature type="domain" description="4Fe-4S ferredoxin-type" evidence="6">
    <location>
        <begin position="32"/>
        <end position="61"/>
    </location>
</feature>
<dbReference type="GO" id="GO:0051539">
    <property type="term" value="F:4 iron, 4 sulfur cluster binding"/>
    <property type="evidence" value="ECO:0007669"/>
    <property type="project" value="UniProtKB-KW"/>
</dbReference>
<evidence type="ECO:0000256" key="4">
    <source>
        <dbReference type="ARBA" id="ARBA00023014"/>
    </source>
</evidence>
<dbReference type="PROSITE" id="PS51379">
    <property type="entry name" value="4FE4S_FER_2"/>
    <property type="match status" value="2"/>
</dbReference>
<evidence type="ECO:0000256" key="2">
    <source>
        <dbReference type="ARBA" id="ARBA00022723"/>
    </source>
</evidence>
<dbReference type="AlphaFoldDB" id="A0A096CWR3"/>